<dbReference type="Proteomes" id="UP001054945">
    <property type="component" value="Unassembled WGS sequence"/>
</dbReference>
<gene>
    <name evidence="1" type="ORF">CEXT_48191</name>
</gene>
<dbReference type="EMBL" id="BPLR01008341">
    <property type="protein sequence ID" value="GIY24033.1"/>
    <property type="molecule type" value="Genomic_DNA"/>
</dbReference>
<dbReference type="AlphaFoldDB" id="A0AAV4RVY7"/>
<keyword evidence="2" id="KW-1185">Reference proteome</keyword>
<name>A0AAV4RVY7_CAEEX</name>
<proteinExistence type="predicted"/>
<accession>A0AAV4RVY7</accession>
<feature type="non-terminal residue" evidence="1">
    <location>
        <position position="63"/>
    </location>
</feature>
<comment type="caution">
    <text evidence="1">The sequence shown here is derived from an EMBL/GenBank/DDBJ whole genome shotgun (WGS) entry which is preliminary data.</text>
</comment>
<reference evidence="1 2" key="1">
    <citation type="submission" date="2021-06" db="EMBL/GenBank/DDBJ databases">
        <title>Caerostris extrusa draft genome.</title>
        <authorList>
            <person name="Kono N."/>
            <person name="Arakawa K."/>
        </authorList>
    </citation>
    <scope>NUCLEOTIDE SEQUENCE [LARGE SCALE GENOMIC DNA]</scope>
</reference>
<evidence type="ECO:0000313" key="2">
    <source>
        <dbReference type="Proteomes" id="UP001054945"/>
    </source>
</evidence>
<evidence type="ECO:0000313" key="1">
    <source>
        <dbReference type="EMBL" id="GIY24033.1"/>
    </source>
</evidence>
<sequence length="63" mass="7025">MAPRFQKKILVTTTVLPNVSKEICSFNSRAQLVILLLPGVDFMTLHELQPADGYEHSTHGFSP</sequence>
<protein>
    <submittedName>
        <fullName evidence="1">Uncharacterized protein</fullName>
    </submittedName>
</protein>
<organism evidence="1 2">
    <name type="scientific">Caerostris extrusa</name>
    <name type="common">Bark spider</name>
    <name type="synonym">Caerostris bankana</name>
    <dbReference type="NCBI Taxonomy" id="172846"/>
    <lineage>
        <taxon>Eukaryota</taxon>
        <taxon>Metazoa</taxon>
        <taxon>Ecdysozoa</taxon>
        <taxon>Arthropoda</taxon>
        <taxon>Chelicerata</taxon>
        <taxon>Arachnida</taxon>
        <taxon>Araneae</taxon>
        <taxon>Araneomorphae</taxon>
        <taxon>Entelegynae</taxon>
        <taxon>Araneoidea</taxon>
        <taxon>Araneidae</taxon>
        <taxon>Caerostris</taxon>
    </lineage>
</organism>